<comment type="caution">
    <text evidence="2">The sequence shown here is derived from an EMBL/GenBank/DDBJ whole genome shotgun (WGS) entry which is preliminary data.</text>
</comment>
<evidence type="ECO:0000313" key="3">
    <source>
        <dbReference type="Proteomes" id="UP000730739"/>
    </source>
</evidence>
<name>A0ABS4R0J5_9HYPH</name>
<gene>
    <name evidence="2" type="ORF">J2Z31_002932</name>
</gene>
<accession>A0ABS4R0J5</accession>
<sequence length="60" mass="6509">MKIGNGTLGMRRGVEDRPFVSGQDGEPGLKVGRVIRPRLEFRRDAEISAEEAAAKLGNIS</sequence>
<dbReference type="EMBL" id="JAGILA010000003">
    <property type="protein sequence ID" value="MBP2236418.1"/>
    <property type="molecule type" value="Genomic_DNA"/>
</dbReference>
<evidence type="ECO:0000313" key="2">
    <source>
        <dbReference type="EMBL" id="MBP2236418.1"/>
    </source>
</evidence>
<dbReference type="Proteomes" id="UP000730739">
    <property type="component" value="Unassembled WGS sequence"/>
</dbReference>
<proteinExistence type="predicted"/>
<protein>
    <submittedName>
        <fullName evidence="2">Uncharacterized protein</fullName>
    </submittedName>
</protein>
<keyword evidence="3" id="KW-1185">Reference proteome</keyword>
<organism evidence="2 3">
    <name type="scientific">Sinorhizobium kostiense</name>
    <dbReference type="NCBI Taxonomy" id="76747"/>
    <lineage>
        <taxon>Bacteria</taxon>
        <taxon>Pseudomonadati</taxon>
        <taxon>Pseudomonadota</taxon>
        <taxon>Alphaproteobacteria</taxon>
        <taxon>Hyphomicrobiales</taxon>
        <taxon>Rhizobiaceae</taxon>
        <taxon>Sinorhizobium/Ensifer group</taxon>
        <taxon>Sinorhizobium</taxon>
    </lineage>
</organism>
<evidence type="ECO:0000256" key="1">
    <source>
        <dbReference type="SAM" id="MobiDB-lite"/>
    </source>
</evidence>
<reference evidence="2 3" key="1">
    <citation type="submission" date="2021-03" db="EMBL/GenBank/DDBJ databases">
        <title>Genomic Encyclopedia of Type Strains, Phase IV (KMG-IV): sequencing the most valuable type-strain genomes for metagenomic binning, comparative biology and taxonomic classification.</title>
        <authorList>
            <person name="Goeker M."/>
        </authorList>
    </citation>
    <scope>NUCLEOTIDE SEQUENCE [LARGE SCALE GENOMIC DNA]</scope>
    <source>
        <strain evidence="2 3">DSM 13372</strain>
    </source>
</reference>
<feature type="region of interest" description="Disordered" evidence="1">
    <location>
        <begin position="1"/>
        <end position="27"/>
    </location>
</feature>